<organism evidence="3 4">
    <name type="scientific">Ramlibacter terrae</name>
    <dbReference type="NCBI Taxonomy" id="2732511"/>
    <lineage>
        <taxon>Bacteria</taxon>
        <taxon>Pseudomonadati</taxon>
        <taxon>Pseudomonadota</taxon>
        <taxon>Betaproteobacteria</taxon>
        <taxon>Burkholderiales</taxon>
        <taxon>Comamonadaceae</taxon>
        <taxon>Ramlibacter</taxon>
    </lineage>
</organism>
<feature type="signal peptide" evidence="2">
    <location>
        <begin position="1"/>
        <end position="23"/>
    </location>
</feature>
<dbReference type="Proteomes" id="UP000500826">
    <property type="component" value="Chromosome"/>
</dbReference>
<evidence type="ECO:0000313" key="4">
    <source>
        <dbReference type="Proteomes" id="UP000500826"/>
    </source>
</evidence>
<keyword evidence="4" id="KW-1185">Reference proteome</keyword>
<evidence type="ECO:0000313" key="3">
    <source>
        <dbReference type="EMBL" id="QJW83391.1"/>
    </source>
</evidence>
<accession>A0ABX6P2N6</accession>
<feature type="region of interest" description="Disordered" evidence="1">
    <location>
        <begin position="24"/>
        <end position="110"/>
    </location>
</feature>
<gene>
    <name evidence="3" type="ORF">HK414_01875</name>
</gene>
<evidence type="ECO:0008006" key="5">
    <source>
        <dbReference type="Google" id="ProtNLM"/>
    </source>
</evidence>
<evidence type="ECO:0000256" key="2">
    <source>
        <dbReference type="SAM" id="SignalP"/>
    </source>
</evidence>
<feature type="chain" id="PRO_5046640873" description="DUF4398 domain-containing protein" evidence="2">
    <location>
        <begin position="24"/>
        <end position="110"/>
    </location>
</feature>
<feature type="compositionally biased region" description="Basic and acidic residues" evidence="1">
    <location>
        <begin position="60"/>
        <end position="75"/>
    </location>
</feature>
<reference evidence="3 4" key="2">
    <citation type="submission" date="2020-05" db="EMBL/GenBank/DDBJ databases">
        <authorList>
            <person name="Khan S.A."/>
            <person name="Jeon C.O."/>
            <person name="Chun B.H."/>
        </authorList>
    </citation>
    <scope>NUCLEOTIDE SEQUENCE [LARGE SCALE GENOMIC DNA]</scope>
    <source>
        <strain evidence="3 4">H242</strain>
    </source>
</reference>
<evidence type="ECO:0000256" key="1">
    <source>
        <dbReference type="SAM" id="MobiDB-lite"/>
    </source>
</evidence>
<reference evidence="3 4" key="1">
    <citation type="submission" date="2020-05" db="EMBL/GenBank/DDBJ databases">
        <title>Ramlibacter rhizophilus sp. nov., isolated from rhizosphere soil of national flower Mugunghwa from South Korea.</title>
        <authorList>
            <person name="Zheng-Fei Y."/>
            <person name="Huan T."/>
        </authorList>
    </citation>
    <scope>NUCLEOTIDE SEQUENCE [LARGE SCALE GENOMIC DNA]</scope>
    <source>
        <strain evidence="3 4">H242</strain>
    </source>
</reference>
<name>A0ABX6P2N6_9BURK</name>
<dbReference type="EMBL" id="CP053418">
    <property type="protein sequence ID" value="QJW83391.1"/>
    <property type="molecule type" value="Genomic_DNA"/>
</dbReference>
<protein>
    <recommendedName>
        <fullName evidence="5">DUF4398 domain-containing protein</fullName>
    </recommendedName>
</protein>
<proteinExistence type="predicted"/>
<keyword evidence="2" id="KW-0732">Signal</keyword>
<feature type="compositionally biased region" description="Basic and acidic residues" evidence="1">
    <location>
        <begin position="30"/>
        <end position="52"/>
    </location>
</feature>
<sequence>MKTRTLLCSIAIASLGFGSLAQAQPNPAAREARQDAGEARRDLNEARRDLRRAPNQRAANEARRDMRDARGDLQEARGTAAKPGTTTTRAARNSAVAPACRTRCATASTW</sequence>